<feature type="domain" description="tRNA(Ile)-lysidine/2-thiocytidine synthase N-terminal" evidence="7">
    <location>
        <begin position="7"/>
        <end position="188"/>
    </location>
</feature>
<dbReference type="OrthoDB" id="9807403at2"/>
<evidence type="ECO:0000256" key="1">
    <source>
        <dbReference type="ARBA" id="ARBA00022598"/>
    </source>
</evidence>
<evidence type="ECO:0000259" key="7">
    <source>
        <dbReference type="Pfam" id="PF01171"/>
    </source>
</evidence>
<dbReference type="NCBIfam" id="TIGR02432">
    <property type="entry name" value="lysidine_TilS_N"/>
    <property type="match status" value="1"/>
</dbReference>
<dbReference type="AlphaFoldDB" id="A0A449BAB3"/>
<gene>
    <name evidence="6 8" type="primary">tilS</name>
    <name evidence="8" type="ORF">NCTC10184_00348</name>
</gene>
<keyword evidence="6" id="KW-0963">Cytoplasm</keyword>
<dbReference type="InterPro" id="IPR014729">
    <property type="entry name" value="Rossmann-like_a/b/a_fold"/>
</dbReference>
<evidence type="ECO:0000313" key="9">
    <source>
        <dbReference type="Proteomes" id="UP000290876"/>
    </source>
</evidence>
<comment type="function">
    <text evidence="6">Ligates lysine onto the cytidine present at position 34 of the AUA codon-specific tRNA(Ile) that contains the anticodon CAU, in an ATP-dependent manner. Cytidine is converted to lysidine, thus changing the amino acid specificity of the tRNA from methionine to isoleucine.</text>
</comment>
<dbReference type="PANTHER" id="PTHR43033:SF1">
    <property type="entry name" value="TRNA(ILE)-LYSIDINE SYNTHASE-RELATED"/>
    <property type="match status" value="1"/>
</dbReference>
<keyword evidence="1 6" id="KW-0436">Ligase</keyword>
<evidence type="ECO:0000256" key="4">
    <source>
        <dbReference type="ARBA" id="ARBA00022840"/>
    </source>
</evidence>
<dbReference type="SUPFAM" id="SSF52402">
    <property type="entry name" value="Adenine nucleotide alpha hydrolases-like"/>
    <property type="match status" value="1"/>
</dbReference>
<dbReference type="KEGG" id="mcob:NCTC10184_00348"/>
<dbReference type="Gene3D" id="3.40.50.620">
    <property type="entry name" value="HUPs"/>
    <property type="match status" value="1"/>
</dbReference>
<evidence type="ECO:0000256" key="3">
    <source>
        <dbReference type="ARBA" id="ARBA00022741"/>
    </source>
</evidence>
<name>A0A449BAB3_9BACT</name>
<dbReference type="InterPro" id="IPR011063">
    <property type="entry name" value="TilS/TtcA_N"/>
</dbReference>
<dbReference type="CDD" id="cd01992">
    <property type="entry name" value="TilS_N"/>
    <property type="match status" value="1"/>
</dbReference>
<keyword evidence="3 6" id="KW-0547">Nucleotide-binding</keyword>
<dbReference type="Proteomes" id="UP000290876">
    <property type="component" value="Chromosome"/>
</dbReference>
<feature type="binding site" evidence="6">
    <location>
        <begin position="13"/>
        <end position="18"/>
    </location>
    <ligand>
        <name>ATP</name>
        <dbReference type="ChEBI" id="CHEBI:30616"/>
    </ligand>
</feature>
<dbReference type="EMBL" id="LR215043">
    <property type="protein sequence ID" value="VEU78125.1"/>
    <property type="molecule type" value="Genomic_DNA"/>
</dbReference>
<dbReference type="Pfam" id="PF01171">
    <property type="entry name" value="ATP_bind_3"/>
    <property type="match status" value="1"/>
</dbReference>
<comment type="domain">
    <text evidence="6">The N-terminal region contains the highly conserved SGGXDS motif, predicted to be a P-loop motif involved in ATP binding.</text>
</comment>
<dbReference type="GO" id="GO:0005524">
    <property type="term" value="F:ATP binding"/>
    <property type="evidence" value="ECO:0007669"/>
    <property type="project" value="UniProtKB-UniRule"/>
</dbReference>
<dbReference type="InterPro" id="IPR012094">
    <property type="entry name" value="tRNA_Ile_lys_synt"/>
</dbReference>
<organism evidence="8 9">
    <name type="scientific">Mycoplasmopsis columbinasalis</name>
    <dbReference type="NCBI Taxonomy" id="114880"/>
    <lineage>
        <taxon>Bacteria</taxon>
        <taxon>Bacillati</taxon>
        <taxon>Mycoplasmatota</taxon>
        <taxon>Mycoplasmoidales</taxon>
        <taxon>Metamycoplasmataceae</taxon>
        <taxon>Mycoplasmopsis</taxon>
    </lineage>
</organism>
<keyword evidence="9" id="KW-1185">Reference proteome</keyword>
<proteinExistence type="inferred from homology"/>
<dbReference type="GO" id="GO:0005737">
    <property type="term" value="C:cytoplasm"/>
    <property type="evidence" value="ECO:0007669"/>
    <property type="project" value="UniProtKB-SubCell"/>
</dbReference>
<dbReference type="InterPro" id="IPR012795">
    <property type="entry name" value="tRNA_Ile_lys_synt_N"/>
</dbReference>
<evidence type="ECO:0000256" key="6">
    <source>
        <dbReference type="HAMAP-Rule" id="MF_01161"/>
    </source>
</evidence>
<dbReference type="RefSeq" id="WP_129622972.1">
    <property type="nucleotide sequence ID" value="NZ_LR215043.1"/>
</dbReference>
<dbReference type="GO" id="GO:0032267">
    <property type="term" value="F:tRNA(Ile)-lysidine synthase activity"/>
    <property type="evidence" value="ECO:0007669"/>
    <property type="project" value="UniProtKB-EC"/>
</dbReference>
<sequence length="301" mass="36305">MLYEERKILLGISGGPDSMYLLSWAMSQYDSSNLIVCTVNYNVRKDSFKDVEIVRKFCEKHKISFFDKQIFTSKEERYYNTNFENQAREDRLDFFYEIYKKFNCEMLLLGHHKDDFLETALMQQNAKKKRFYYGIKEKSILRNMLVYRPFLKMYFKNELLELCEKNQINYATDETNFLPITTRNKIRLELTKLSNNQKQKIIDEINELNKKNQIVNEEIFRIFAKWESSEFDQDEFKKLEYKTELIYIFINTYFQTIKLSSGKINNLVAFVLSNNRTNSFLLKDKVFLHKKRGKLLKPKTK</sequence>
<comment type="catalytic activity">
    <reaction evidence="5 6">
        <text>cytidine(34) in tRNA(Ile2) + L-lysine + ATP = lysidine(34) in tRNA(Ile2) + AMP + diphosphate + H(+)</text>
        <dbReference type="Rhea" id="RHEA:43744"/>
        <dbReference type="Rhea" id="RHEA-COMP:10625"/>
        <dbReference type="Rhea" id="RHEA-COMP:10670"/>
        <dbReference type="ChEBI" id="CHEBI:15378"/>
        <dbReference type="ChEBI" id="CHEBI:30616"/>
        <dbReference type="ChEBI" id="CHEBI:32551"/>
        <dbReference type="ChEBI" id="CHEBI:33019"/>
        <dbReference type="ChEBI" id="CHEBI:82748"/>
        <dbReference type="ChEBI" id="CHEBI:83665"/>
        <dbReference type="ChEBI" id="CHEBI:456215"/>
        <dbReference type="EC" id="6.3.4.19"/>
    </reaction>
</comment>
<dbReference type="PANTHER" id="PTHR43033">
    <property type="entry name" value="TRNA(ILE)-LYSIDINE SYNTHASE-RELATED"/>
    <property type="match status" value="1"/>
</dbReference>
<dbReference type="HAMAP" id="MF_01161">
    <property type="entry name" value="tRNA_Ile_lys_synt"/>
    <property type="match status" value="1"/>
</dbReference>
<comment type="subcellular location">
    <subcellularLocation>
        <location evidence="6">Cytoplasm</location>
    </subcellularLocation>
</comment>
<evidence type="ECO:0000313" key="8">
    <source>
        <dbReference type="EMBL" id="VEU78125.1"/>
    </source>
</evidence>
<keyword evidence="2 6" id="KW-0819">tRNA processing</keyword>
<keyword evidence="4 6" id="KW-0067">ATP-binding</keyword>
<comment type="similarity">
    <text evidence="6">Belongs to the tRNA(Ile)-lysidine synthase family.</text>
</comment>
<evidence type="ECO:0000256" key="5">
    <source>
        <dbReference type="ARBA" id="ARBA00048539"/>
    </source>
</evidence>
<reference evidence="8 9" key="1">
    <citation type="submission" date="2019-01" db="EMBL/GenBank/DDBJ databases">
        <authorList>
            <consortium name="Pathogen Informatics"/>
        </authorList>
    </citation>
    <scope>NUCLEOTIDE SEQUENCE [LARGE SCALE GENOMIC DNA]</scope>
    <source>
        <strain evidence="8 9">NCTC10184</strain>
    </source>
</reference>
<dbReference type="EC" id="6.3.4.19" evidence="6"/>
<accession>A0A449BAB3</accession>
<evidence type="ECO:0000256" key="2">
    <source>
        <dbReference type="ARBA" id="ARBA00022694"/>
    </source>
</evidence>
<protein>
    <recommendedName>
        <fullName evidence="6">tRNA(Ile)-lysidine synthase</fullName>
        <ecNumber evidence="6">6.3.4.19</ecNumber>
    </recommendedName>
    <alternativeName>
        <fullName evidence="6">tRNA(Ile)-2-lysyl-cytidine synthase</fullName>
    </alternativeName>
    <alternativeName>
        <fullName evidence="6">tRNA(Ile)-lysidine synthetase</fullName>
    </alternativeName>
</protein>
<dbReference type="GO" id="GO:0006400">
    <property type="term" value="P:tRNA modification"/>
    <property type="evidence" value="ECO:0007669"/>
    <property type="project" value="UniProtKB-UniRule"/>
</dbReference>